<feature type="transmembrane region" description="Helical" evidence="6">
    <location>
        <begin position="12"/>
        <end position="30"/>
    </location>
</feature>
<keyword evidence="3" id="KW-0328">Glycosyltransferase</keyword>
<feature type="domain" description="Exostosin GT47" evidence="7">
    <location>
        <begin position="62"/>
        <end position="337"/>
    </location>
</feature>
<evidence type="ECO:0000256" key="2">
    <source>
        <dbReference type="ARBA" id="ARBA00010271"/>
    </source>
</evidence>
<dbReference type="PANTHER" id="PTHR11062:SF378">
    <property type="entry name" value="EXOSTOSIN GT47 DOMAIN-CONTAINING PROTEIN"/>
    <property type="match status" value="1"/>
</dbReference>
<sequence length="385" mass="45624">MAKRNPPQRRLWRFTSTIIPVAILFLFLNYRYKFLPPDFSGIVSQVFHSTERSFTWDYIRMERNLKVYIYRDRDLGDYFQSPRRLTGMYGSEAYFFKNIKESIFRTTNPLQAQLYFIPISWHEMRSLGTSYEKMTTIVESYVQSLISKYPYWNQTDGSDHFFVICHDIGVEVADGVPFLKENPIRLLCPSTYDTHSIPYEDIALPPVNQSFSHSPGGNALLHLNRTRRDPWAGMPNSEVRHRLEFQWRGETALDSKRVWNDTTEGYLLLHDKVYRRKYCICTHGFPVNSNLIADSIRYECIPVIFTNYLDFPFNDIIDWTTFSIAVNEGSVSWLKDIFYGIGEAQFTIMQYNLRKVQKNFQWNSPPLRYDAFHMVMYDLWLRGNF</sequence>
<dbReference type="GO" id="GO:0000139">
    <property type="term" value="C:Golgi membrane"/>
    <property type="evidence" value="ECO:0007669"/>
    <property type="project" value="UniProtKB-SubCell"/>
</dbReference>
<dbReference type="OrthoDB" id="1924787at2759"/>
<reference evidence="8 9" key="1">
    <citation type="submission" date="2019-06" db="EMBL/GenBank/DDBJ databases">
        <title>A chromosomal-level reference genome of Carpinus fangiana (Coryloideae, Betulaceae).</title>
        <authorList>
            <person name="Yang X."/>
            <person name="Wang Z."/>
            <person name="Zhang L."/>
            <person name="Hao G."/>
            <person name="Liu J."/>
            <person name="Yang Y."/>
        </authorList>
    </citation>
    <scope>NUCLEOTIDE SEQUENCE [LARGE SCALE GENOMIC DNA]</scope>
    <source>
        <strain evidence="8">Cfa_2016G</strain>
        <tissue evidence="8">Leaf</tissue>
    </source>
</reference>
<evidence type="ECO:0000313" key="8">
    <source>
        <dbReference type="EMBL" id="KAE8008322.1"/>
    </source>
</evidence>
<evidence type="ECO:0000256" key="5">
    <source>
        <dbReference type="ARBA" id="ARBA00023034"/>
    </source>
</evidence>
<organism evidence="8 9">
    <name type="scientific">Carpinus fangiana</name>
    <dbReference type="NCBI Taxonomy" id="176857"/>
    <lineage>
        <taxon>Eukaryota</taxon>
        <taxon>Viridiplantae</taxon>
        <taxon>Streptophyta</taxon>
        <taxon>Embryophyta</taxon>
        <taxon>Tracheophyta</taxon>
        <taxon>Spermatophyta</taxon>
        <taxon>Magnoliopsida</taxon>
        <taxon>eudicotyledons</taxon>
        <taxon>Gunneridae</taxon>
        <taxon>Pentapetalae</taxon>
        <taxon>rosids</taxon>
        <taxon>fabids</taxon>
        <taxon>Fagales</taxon>
        <taxon>Betulaceae</taxon>
        <taxon>Carpinus</taxon>
    </lineage>
</organism>
<evidence type="ECO:0000313" key="9">
    <source>
        <dbReference type="Proteomes" id="UP000327013"/>
    </source>
</evidence>
<keyword evidence="9" id="KW-1185">Reference proteome</keyword>
<dbReference type="GO" id="GO:0016757">
    <property type="term" value="F:glycosyltransferase activity"/>
    <property type="evidence" value="ECO:0007669"/>
    <property type="project" value="UniProtKB-KW"/>
</dbReference>
<dbReference type="InterPro" id="IPR040911">
    <property type="entry name" value="Exostosin_GT47"/>
</dbReference>
<dbReference type="Pfam" id="PF03016">
    <property type="entry name" value="Exostosin_GT47"/>
    <property type="match status" value="1"/>
</dbReference>
<name>A0A5N6QQX5_9ROSI</name>
<protein>
    <recommendedName>
        <fullName evidence="7">Exostosin GT47 domain-containing protein</fullName>
    </recommendedName>
</protein>
<comment type="similarity">
    <text evidence="2">Belongs to the glycosyltransferase 47 family.</text>
</comment>
<dbReference type="AlphaFoldDB" id="A0A5N6QQX5"/>
<evidence type="ECO:0000259" key="7">
    <source>
        <dbReference type="Pfam" id="PF03016"/>
    </source>
</evidence>
<dbReference type="PANTHER" id="PTHR11062">
    <property type="entry name" value="EXOSTOSIN HEPARAN SULFATE GLYCOSYLTRANSFERASE -RELATED"/>
    <property type="match status" value="1"/>
</dbReference>
<dbReference type="Proteomes" id="UP000327013">
    <property type="component" value="Chromosome 2"/>
</dbReference>
<accession>A0A5N6QQX5</accession>
<comment type="subcellular location">
    <subcellularLocation>
        <location evidence="1">Golgi apparatus membrane</location>
        <topology evidence="1">Single-pass type II membrane protein</topology>
    </subcellularLocation>
</comment>
<evidence type="ECO:0000256" key="1">
    <source>
        <dbReference type="ARBA" id="ARBA00004323"/>
    </source>
</evidence>
<evidence type="ECO:0000256" key="3">
    <source>
        <dbReference type="ARBA" id="ARBA00022676"/>
    </source>
</evidence>
<dbReference type="EMBL" id="CM017322">
    <property type="protein sequence ID" value="KAE8008322.1"/>
    <property type="molecule type" value="Genomic_DNA"/>
</dbReference>
<keyword evidence="4" id="KW-0735">Signal-anchor</keyword>
<proteinExistence type="inferred from homology"/>
<gene>
    <name evidence="8" type="ORF">FH972_004844</name>
</gene>
<keyword evidence="6" id="KW-0812">Transmembrane</keyword>
<keyword evidence="3" id="KW-0808">Transferase</keyword>
<evidence type="ECO:0000256" key="4">
    <source>
        <dbReference type="ARBA" id="ARBA00022968"/>
    </source>
</evidence>
<keyword evidence="6" id="KW-0472">Membrane</keyword>
<dbReference type="InterPro" id="IPR004263">
    <property type="entry name" value="Exostosin"/>
</dbReference>
<evidence type="ECO:0000256" key="6">
    <source>
        <dbReference type="SAM" id="Phobius"/>
    </source>
</evidence>
<keyword evidence="6" id="KW-1133">Transmembrane helix</keyword>
<keyword evidence="5" id="KW-0333">Golgi apparatus</keyword>